<gene>
    <name evidence="1" type="ORF">BV22DRAFT_1044397</name>
</gene>
<sequence length="1020" mass="112006">MITIGTDATALFLAATVLVTVLVFTLLWIISLIFFAYLLSVAISNRPYPTIHIDSRNRADFKFKDDTVVQSIMTKHRNGTLGGGAGVVRLDVRPCMIASAKGQYMGTHRTAKLIDERAYEIMRRDGPYTGGLDFSRSWLRTNDCLDPDVSTPCLPSTMGSIVGSVFERKPTTAPTPPSTPIRPSGFPEVQHRSKTPKSAFARAREQAKKDGRRPLHVPVVQSAVDVASAVDDALQRQVSEENKQRLSHEREQDRQDILLQKVAQARQRRVAELTAADHAPAPTRTKSLDDIHATTPSKGAWLSERAAAADLESRRGKHNHRLRFAKVTPQDVHVYESAPASLKRPPLALPPPDLSDPGVISLGEFKDGTSGGLLKDESEDPEPEEGTPEDIRQPFLSSHPHKRPLCRVDAASPALFVIVKPSGRRAQPNRGHQSPLPSTLTSTTTIHTDHTDPHHHTHHTSTTPNIHPRRRFELYARAGASSLPLRRSQSQSRPRLRLRPQPQGEEVPPAGSERARRGLRPCGSVRLCSTQRIPASSPPVFPAQSPPESRSDPESQSHPYSKVNEHADADAYISPLPLVRTWLTSPLDHLLRSGSSPVFNAAEGAVEGFIRGTADASETDVARATLLLVCVAREVLVRCGLGSVGRGGGDEAGVVDGAEKFYTDFLALYDAISFSHPLFDALLLAPTSMRYAVDYRRLLWCDYGRVVRTLRTHHIVLAVGSGGGRLGDWLWPVERSARMVAAYFGALVGSPGRIEGFVRLLAIHHVASDIWSDLRAGAETDDDDLSEKHLRAVVEQGDGTTVKEVLRYRQVEGGEFVPPPACFEAGGPWREKRAEEVGRMLGKEWGERLKGVVLGDSFCLGFILQERQYRTFGGMRGSYGSDRTKYTVGHDITVDVLVLVLLVHGVLASTCEHLVLPPRDGTFIAGVESDHRERQKQGIGVLNTGEQPRESCCTVAHAKAADGPKLTFERQLMGDLPLRNAWFQKILMHAQLKPSGPSFARHGSTWTLIAKGGNLMQNRQ</sequence>
<protein>
    <submittedName>
        <fullName evidence="1">Uncharacterized protein</fullName>
    </submittedName>
</protein>
<comment type="caution">
    <text evidence="1">The sequence shown here is derived from an EMBL/GenBank/DDBJ whole genome shotgun (WGS) entry which is preliminary data.</text>
</comment>
<proteinExistence type="predicted"/>
<evidence type="ECO:0000313" key="2">
    <source>
        <dbReference type="Proteomes" id="UP000790709"/>
    </source>
</evidence>
<evidence type="ECO:0000313" key="1">
    <source>
        <dbReference type="EMBL" id="KAH7928738.1"/>
    </source>
</evidence>
<dbReference type="Proteomes" id="UP000790709">
    <property type="component" value="Unassembled WGS sequence"/>
</dbReference>
<reference evidence="1" key="1">
    <citation type="journal article" date="2021" name="New Phytol.">
        <title>Evolutionary innovations through gain and loss of genes in the ectomycorrhizal Boletales.</title>
        <authorList>
            <person name="Wu G."/>
            <person name="Miyauchi S."/>
            <person name="Morin E."/>
            <person name="Kuo A."/>
            <person name="Drula E."/>
            <person name="Varga T."/>
            <person name="Kohler A."/>
            <person name="Feng B."/>
            <person name="Cao Y."/>
            <person name="Lipzen A."/>
            <person name="Daum C."/>
            <person name="Hundley H."/>
            <person name="Pangilinan J."/>
            <person name="Johnson J."/>
            <person name="Barry K."/>
            <person name="LaButti K."/>
            <person name="Ng V."/>
            <person name="Ahrendt S."/>
            <person name="Min B."/>
            <person name="Choi I.G."/>
            <person name="Park H."/>
            <person name="Plett J.M."/>
            <person name="Magnuson J."/>
            <person name="Spatafora J.W."/>
            <person name="Nagy L.G."/>
            <person name="Henrissat B."/>
            <person name="Grigoriev I.V."/>
            <person name="Yang Z.L."/>
            <person name="Xu J."/>
            <person name="Martin F.M."/>
        </authorList>
    </citation>
    <scope>NUCLEOTIDE SEQUENCE</scope>
    <source>
        <strain evidence="1">KUC20120723A-06</strain>
    </source>
</reference>
<organism evidence="1 2">
    <name type="scientific">Leucogyrophana mollusca</name>
    <dbReference type="NCBI Taxonomy" id="85980"/>
    <lineage>
        <taxon>Eukaryota</taxon>
        <taxon>Fungi</taxon>
        <taxon>Dikarya</taxon>
        <taxon>Basidiomycota</taxon>
        <taxon>Agaricomycotina</taxon>
        <taxon>Agaricomycetes</taxon>
        <taxon>Agaricomycetidae</taxon>
        <taxon>Boletales</taxon>
        <taxon>Boletales incertae sedis</taxon>
        <taxon>Leucogyrophana</taxon>
    </lineage>
</organism>
<dbReference type="EMBL" id="MU266349">
    <property type="protein sequence ID" value="KAH7928738.1"/>
    <property type="molecule type" value="Genomic_DNA"/>
</dbReference>
<accession>A0ACB8BV58</accession>
<keyword evidence="2" id="KW-1185">Reference proteome</keyword>
<name>A0ACB8BV58_9AGAM</name>